<comment type="subcellular location">
    <subcellularLocation>
        <location evidence="1">Membrane</location>
        <topology evidence="1">Multi-pass membrane protein</topology>
    </subcellularLocation>
</comment>
<dbReference type="Pfam" id="PF01699">
    <property type="entry name" value="Na_Ca_ex"/>
    <property type="match status" value="2"/>
</dbReference>
<dbReference type="Proteomes" id="UP000008810">
    <property type="component" value="Chromosome 4"/>
</dbReference>
<evidence type="ECO:0000256" key="9">
    <source>
        <dbReference type="ARBA" id="ARBA00038187"/>
    </source>
</evidence>
<evidence type="ECO:0000313" key="13">
    <source>
        <dbReference type="EnsemblPlants" id="KQJ92323"/>
    </source>
</evidence>
<dbReference type="InterPro" id="IPR044880">
    <property type="entry name" value="NCX_ion-bd_dom_sf"/>
</dbReference>
<proteinExistence type="inferred from homology"/>
<feature type="domain" description="Sodium/calcium exchanger membrane region" evidence="11">
    <location>
        <begin position="336"/>
        <end position="485"/>
    </location>
</feature>
<feature type="transmembrane region" description="Helical" evidence="10">
    <location>
        <begin position="302"/>
        <end position="320"/>
    </location>
</feature>
<feature type="transmembrane region" description="Helical" evidence="10">
    <location>
        <begin position="399"/>
        <end position="422"/>
    </location>
</feature>
<reference evidence="12 13" key="1">
    <citation type="journal article" date="2010" name="Nature">
        <title>Genome sequencing and analysis of the model grass Brachypodium distachyon.</title>
        <authorList>
            <consortium name="International Brachypodium Initiative"/>
        </authorList>
    </citation>
    <scope>NUCLEOTIDE SEQUENCE [LARGE SCALE GENOMIC DNA]</scope>
    <source>
        <strain evidence="12 13">Bd21</strain>
    </source>
</reference>
<dbReference type="RefSeq" id="XP_003578928.1">
    <property type="nucleotide sequence ID" value="XM_003578880.4"/>
</dbReference>
<evidence type="ECO:0000259" key="11">
    <source>
        <dbReference type="Pfam" id="PF01699"/>
    </source>
</evidence>
<dbReference type="EnsemblPlants" id="KQJ92323">
    <property type="protein sequence ID" value="KQJ92323"/>
    <property type="gene ID" value="BRADI_4g42875v3"/>
</dbReference>
<dbReference type="OrthoDB" id="407410at2759"/>
<evidence type="ECO:0000256" key="5">
    <source>
        <dbReference type="ARBA" id="ARBA00022989"/>
    </source>
</evidence>
<keyword evidence="8" id="KW-0406">Ion transport</keyword>
<organism evidence="12">
    <name type="scientific">Brachypodium distachyon</name>
    <name type="common">Purple false brome</name>
    <name type="synonym">Trachynia distachya</name>
    <dbReference type="NCBI Taxonomy" id="15368"/>
    <lineage>
        <taxon>Eukaryota</taxon>
        <taxon>Viridiplantae</taxon>
        <taxon>Streptophyta</taxon>
        <taxon>Embryophyta</taxon>
        <taxon>Tracheophyta</taxon>
        <taxon>Spermatophyta</taxon>
        <taxon>Magnoliopsida</taxon>
        <taxon>Liliopsida</taxon>
        <taxon>Poales</taxon>
        <taxon>Poaceae</taxon>
        <taxon>BOP clade</taxon>
        <taxon>Pooideae</taxon>
        <taxon>Stipodae</taxon>
        <taxon>Brachypodieae</taxon>
        <taxon>Brachypodium</taxon>
    </lineage>
</organism>
<feature type="transmembrane region" description="Helical" evidence="10">
    <location>
        <begin position="177"/>
        <end position="194"/>
    </location>
</feature>
<dbReference type="InterPro" id="IPR004837">
    <property type="entry name" value="NaCa_Exmemb"/>
</dbReference>
<gene>
    <name evidence="13" type="primary">LOC100826290</name>
    <name evidence="12" type="ORF">BRADI_4g42875v3</name>
</gene>
<evidence type="ECO:0000313" key="12">
    <source>
        <dbReference type="EMBL" id="KQJ92323.1"/>
    </source>
</evidence>
<reference evidence="13" key="3">
    <citation type="submission" date="2018-08" db="UniProtKB">
        <authorList>
            <consortium name="EnsemblPlants"/>
        </authorList>
    </citation>
    <scope>IDENTIFICATION</scope>
    <source>
        <strain evidence="13">cv. Bd21</strain>
    </source>
</reference>
<evidence type="ECO:0000256" key="6">
    <source>
        <dbReference type="ARBA" id="ARBA00023053"/>
    </source>
</evidence>
<dbReference type="PANTHER" id="PTHR12266">
    <property type="entry name" value="NA+/CA2+ K+ INDEPENDENT EXCHANGER"/>
    <property type="match status" value="1"/>
</dbReference>
<feature type="transmembrane region" description="Helical" evidence="10">
    <location>
        <begin position="265"/>
        <end position="290"/>
    </location>
</feature>
<dbReference type="Gramene" id="KQJ92323">
    <property type="protein sequence ID" value="KQJ92323"/>
    <property type="gene ID" value="BRADI_4g42875v3"/>
</dbReference>
<evidence type="ECO:0000313" key="14">
    <source>
        <dbReference type="Proteomes" id="UP000008810"/>
    </source>
</evidence>
<keyword evidence="6" id="KW-0915">Sodium</keyword>
<feature type="transmembrane region" description="Helical" evidence="10">
    <location>
        <begin position="332"/>
        <end position="350"/>
    </location>
</feature>
<dbReference type="GO" id="GO:0034399">
    <property type="term" value="C:nuclear periphery"/>
    <property type="evidence" value="ECO:0007669"/>
    <property type="project" value="EnsemblPlants"/>
</dbReference>
<sequence>MASLADTACASVRSNAGGARAPSGLLSYASLHACTLHGDRRLSLPLLALLLLLHFRILAAAAGSHFSPAVSRLASRLRLSPSMAAVTLLAMGNGAPDAFASAAALRGGGGMPRAGLAAVLSAGAFVSAFVVGAVALIAPPHFAVPPASFSRDVFLYLLAASALFCVYLSAEIFLWQAVALVLFYAFFVGLVFYMDLGAAAPGKPVVGSAELDQMADALPVSVEHQKRQRARLWTVLTKVTRVWDWPVTFVLKLTIPSTLPSEWNKFYICANICLCPLILLYSFSSFIPLDSRIVFLLPHIRFPLWSVVLLVSFCLALSHFHFEKEAPETENIASTLISFIMSVFWISTMAGELLNCLATIGVIMDLPPAILGMTVLAWGNSIGDLVADVALAKNGQPTIAIAGCFAGPMFNMLVGLGTALVMQTARVYPKPFILEFHVGIVVAFVFLLLSLMGTLLVVTWARYRVPRFWGYCLMGLYILFTIVSIAIASSSG</sequence>
<dbReference type="KEGG" id="bdi:100826290"/>
<dbReference type="Gene3D" id="1.20.1420.30">
    <property type="entry name" value="NCX, central ion-binding region"/>
    <property type="match status" value="2"/>
</dbReference>
<dbReference type="AlphaFoldDB" id="A0A0Q3HVP1"/>
<dbReference type="GO" id="GO:0006812">
    <property type="term" value="P:monoatomic cation transport"/>
    <property type="evidence" value="ECO:0000318"/>
    <property type="project" value="GO_Central"/>
</dbReference>
<keyword evidence="7 10" id="KW-0472">Membrane</keyword>
<feature type="transmembrane region" description="Helical" evidence="10">
    <location>
        <begin position="434"/>
        <end position="462"/>
    </location>
</feature>
<feature type="transmembrane region" description="Helical" evidence="10">
    <location>
        <begin position="83"/>
        <end position="105"/>
    </location>
</feature>
<reference evidence="12" key="2">
    <citation type="submission" date="2017-06" db="EMBL/GenBank/DDBJ databases">
        <title>WGS assembly of Brachypodium distachyon.</title>
        <authorList>
            <consortium name="The International Brachypodium Initiative"/>
            <person name="Lucas S."/>
            <person name="Harmon-Smith M."/>
            <person name="Lail K."/>
            <person name="Tice H."/>
            <person name="Grimwood J."/>
            <person name="Bruce D."/>
            <person name="Barry K."/>
            <person name="Shu S."/>
            <person name="Lindquist E."/>
            <person name="Wang M."/>
            <person name="Pitluck S."/>
            <person name="Vogel J.P."/>
            <person name="Garvin D.F."/>
            <person name="Mockler T.C."/>
            <person name="Schmutz J."/>
            <person name="Rokhsar D."/>
            <person name="Bevan M.W."/>
        </authorList>
    </citation>
    <scope>NUCLEOTIDE SEQUENCE</scope>
    <source>
        <strain evidence="12">Bd21</strain>
    </source>
</reference>
<dbReference type="PANTHER" id="PTHR12266:SF33">
    <property type="entry name" value="CATION_CALCIUM EXCHANGER 5"/>
    <property type="match status" value="1"/>
</dbReference>
<dbReference type="GO" id="GO:0016020">
    <property type="term" value="C:membrane"/>
    <property type="evidence" value="ECO:0000318"/>
    <property type="project" value="GO_Central"/>
</dbReference>
<protein>
    <recommendedName>
        <fullName evidence="11">Sodium/calcium exchanger membrane region domain-containing protein</fullName>
    </recommendedName>
</protein>
<dbReference type="GeneID" id="100826290"/>
<name>A0A0Q3HVP1_BRADI</name>
<feature type="transmembrane region" description="Helical" evidence="10">
    <location>
        <begin position="42"/>
        <end position="63"/>
    </location>
</feature>
<dbReference type="GO" id="GO:0008324">
    <property type="term" value="F:monoatomic cation transmembrane transporter activity"/>
    <property type="evidence" value="ECO:0000318"/>
    <property type="project" value="GO_Central"/>
</dbReference>
<evidence type="ECO:0000256" key="7">
    <source>
        <dbReference type="ARBA" id="ARBA00023136"/>
    </source>
</evidence>
<keyword evidence="2" id="KW-0813">Transport</keyword>
<dbReference type="ExpressionAtlas" id="A0A0Q3HVP1">
    <property type="expression patterns" value="baseline"/>
</dbReference>
<keyword evidence="5 10" id="KW-1133">Transmembrane helix</keyword>
<comment type="similarity">
    <text evidence="9">Belongs to the Ca(2+):cation antiporter (CaCA) (TC 2.A.19) family. Cation/calcium exchanger (CCX) subfamily.</text>
</comment>
<keyword evidence="4 10" id="KW-0812">Transmembrane</keyword>
<feature type="transmembrane region" description="Helical" evidence="10">
    <location>
        <begin position="117"/>
        <end position="138"/>
    </location>
</feature>
<dbReference type="EMBL" id="CM000883">
    <property type="protein sequence ID" value="KQJ92323.1"/>
    <property type="molecule type" value="Genomic_DNA"/>
</dbReference>
<evidence type="ECO:0000256" key="4">
    <source>
        <dbReference type="ARBA" id="ARBA00022692"/>
    </source>
</evidence>
<dbReference type="InterPro" id="IPR051359">
    <property type="entry name" value="CaCA_antiporter"/>
</dbReference>
<evidence type="ECO:0000256" key="10">
    <source>
        <dbReference type="SAM" id="Phobius"/>
    </source>
</evidence>
<keyword evidence="14" id="KW-1185">Reference proteome</keyword>
<keyword evidence="8" id="KW-0739">Sodium transport</keyword>
<feature type="transmembrane region" description="Helical" evidence="10">
    <location>
        <begin position="468"/>
        <end position="488"/>
    </location>
</feature>
<dbReference type="GO" id="GO:0015081">
    <property type="term" value="F:sodium ion transmembrane transporter activity"/>
    <property type="evidence" value="ECO:0007669"/>
    <property type="project" value="EnsemblPlants"/>
</dbReference>
<evidence type="ECO:0000256" key="2">
    <source>
        <dbReference type="ARBA" id="ARBA00022448"/>
    </source>
</evidence>
<evidence type="ECO:0000256" key="8">
    <source>
        <dbReference type="ARBA" id="ARBA00023201"/>
    </source>
</evidence>
<keyword evidence="3" id="KW-0050">Antiport</keyword>
<dbReference type="GO" id="GO:0005886">
    <property type="term" value="C:plasma membrane"/>
    <property type="evidence" value="ECO:0007669"/>
    <property type="project" value="EnsemblPlants"/>
</dbReference>
<feature type="domain" description="Sodium/calcium exchanger membrane region" evidence="11">
    <location>
        <begin position="48"/>
        <end position="192"/>
    </location>
</feature>
<evidence type="ECO:0000256" key="3">
    <source>
        <dbReference type="ARBA" id="ARBA00022449"/>
    </source>
</evidence>
<dbReference type="GO" id="GO:0015079">
    <property type="term" value="F:potassium ion transmembrane transporter activity"/>
    <property type="evidence" value="ECO:0007669"/>
    <property type="project" value="EnsemblPlants"/>
</dbReference>
<accession>A0A0Q3HVP1</accession>
<dbReference type="GO" id="GO:0015297">
    <property type="term" value="F:antiporter activity"/>
    <property type="evidence" value="ECO:0007669"/>
    <property type="project" value="UniProtKB-KW"/>
</dbReference>
<evidence type="ECO:0000256" key="1">
    <source>
        <dbReference type="ARBA" id="ARBA00004141"/>
    </source>
</evidence>
<feature type="transmembrane region" description="Helical" evidence="10">
    <location>
        <begin position="153"/>
        <end position="170"/>
    </location>
</feature>